<evidence type="ECO:0000313" key="2">
    <source>
        <dbReference type="Proteomes" id="UP000002489"/>
    </source>
</evidence>
<reference evidence="1" key="2">
    <citation type="submission" date="2025-05" db="UniProtKB">
        <authorList>
            <consortium name="EnsemblFungi"/>
        </authorList>
    </citation>
    <scope>IDENTIFICATION</scope>
    <source>
        <strain evidence="1">4287 / CBS 123668 / FGSC 9935 / NRRL 34936</strain>
    </source>
</reference>
<sequence>MLLLLQRPWFQRVWVIQEIASGRNIQVVCGEDCIADQYRKRITESLKSKSSWKQPKHSFVMETPLIF</sequence>
<accession>A0A0D2XRJ8</accession>
<organism evidence="1 2">
    <name type="scientific">Fusarium oxysporum (strain Fo5176)</name>
    <name type="common">Fusarium vascular wilt</name>
    <dbReference type="NCBI Taxonomy" id="660025"/>
    <lineage>
        <taxon>Eukaryota</taxon>
        <taxon>Fungi</taxon>
        <taxon>Dikarya</taxon>
        <taxon>Ascomycota</taxon>
        <taxon>Pezizomycotina</taxon>
        <taxon>Sordariomycetes</taxon>
        <taxon>Hypocreomycetidae</taxon>
        <taxon>Hypocreales</taxon>
        <taxon>Nectriaceae</taxon>
        <taxon>Fusarium</taxon>
        <taxon>Fusarium oxysporum species complex</taxon>
    </lineage>
</organism>
<dbReference type="EnsemblFungi" id="FOXG_07225T0">
    <property type="protein sequence ID" value="FOXG_07225P0"/>
    <property type="gene ID" value="FOXG_07225"/>
</dbReference>
<proteinExistence type="predicted"/>
<reference evidence="2" key="1">
    <citation type="journal article" date="2012" name="Mol. Plant Microbe Interact.">
        <title>A highly conserved effector in Fusarium oxysporum is required for full virulence on Arabidopsis.</title>
        <authorList>
            <person name="Thatcher L.F."/>
            <person name="Gardiner D.M."/>
            <person name="Kazan K."/>
            <person name="Manners J."/>
        </authorList>
    </citation>
    <scope>NUCLEOTIDE SEQUENCE [LARGE SCALE GENOMIC DNA]</scope>
    <source>
        <strain evidence="2">Fo5176</strain>
    </source>
</reference>
<evidence type="ECO:0000313" key="1">
    <source>
        <dbReference type="EnsemblFungi" id="FOXG_06600P0"/>
    </source>
</evidence>
<dbReference type="Proteomes" id="UP000002489">
    <property type="component" value="Unassembled WGS sequence"/>
</dbReference>
<dbReference type="AlphaFoldDB" id="A0A0D2XRJ8"/>
<evidence type="ECO:0008006" key="3">
    <source>
        <dbReference type="Google" id="ProtNLM"/>
    </source>
</evidence>
<name>A0A0D2XRJ8_FUSOF</name>
<dbReference type="EnsemblFungi" id="FOXG_06659T0">
    <property type="protein sequence ID" value="FOXG_06659P0"/>
    <property type="gene ID" value="FOXG_06659"/>
</dbReference>
<dbReference type="EnsemblFungi" id="FOXG_06600T0">
    <property type="protein sequence ID" value="FOXG_06600P0"/>
    <property type="gene ID" value="FOXG_06600"/>
</dbReference>
<protein>
    <recommendedName>
        <fullName evidence="3">Heterokaryon incompatibility domain-containing protein</fullName>
    </recommendedName>
</protein>